<dbReference type="CDD" id="cd00586">
    <property type="entry name" value="4HBT"/>
    <property type="match status" value="1"/>
</dbReference>
<gene>
    <name evidence="3" type="ORF">GCM10007901_21250</name>
</gene>
<comment type="similarity">
    <text evidence="1">Belongs to the 4-hydroxybenzoyl-CoA thioesterase family.</text>
</comment>
<reference evidence="4" key="1">
    <citation type="journal article" date="2019" name="Int. J. Syst. Evol. Microbiol.">
        <title>The Global Catalogue of Microorganisms (GCM) 10K type strain sequencing project: providing services to taxonomists for standard genome sequencing and annotation.</title>
        <authorList>
            <consortium name="The Broad Institute Genomics Platform"/>
            <consortium name="The Broad Institute Genome Sequencing Center for Infectious Disease"/>
            <person name="Wu L."/>
            <person name="Ma J."/>
        </authorList>
    </citation>
    <scope>NUCLEOTIDE SEQUENCE [LARGE SCALE GENOMIC DNA]</scope>
    <source>
        <strain evidence="4">NBRC 111980</strain>
    </source>
</reference>
<comment type="caution">
    <text evidence="3">The sequence shown here is derived from an EMBL/GenBank/DDBJ whole genome shotgun (WGS) entry which is preliminary data.</text>
</comment>
<keyword evidence="4" id="KW-1185">Reference proteome</keyword>
<dbReference type="PIRSF" id="PIRSF003230">
    <property type="entry name" value="YbgC"/>
    <property type="match status" value="1"/>
</dbReference>
<evidence type="ECO:0000313" key="4">
    <source>
        <dbReference type="Proteomes" id="UP001156670"/>
    </source>
</evidence>
<keyword evidence="2" id="KW-0378">Hydrolase</keyword>
<dbReference type="InterPro" id="IPR006684">
    <property type="entry name" value="YbgC/YbaW"/>
</dbReference>
<dbReference type="PANTHER" id="PTHR31793:SF37">
    <property type="entry name" value="ACYL-COA THIOESTER HYDROLASE YBGC"/>
    <property type="match status" value="1"/>
</dbReference>
<dbReference type="NCBIfam" id="TIGR00051">
    <property type="entry name" value="YbgC/FadM family acyl-CoA thioesterase"/>
    <property type="match status" value="1"/>
</dbReference>
<dbReference type="InterPro" id="IPR050563">
    <property type="entry name" value="4-hydroxybenzoyl-CoA_TE"/>
</dbReference>
<dbReference type="PROSITE" id="PS01328">
    <property type="entry name" value="4HBCOA_THIOESTERASE"/>
    <property type="match status" value="1"/>
</dbReference>
<evidence type="ECO:0000256" key="2">
    <source>
        <dbReference type="ARBA" id="ARBA00022801"/>
    </source>
</evidence>
<evidence type="ECO:0000313" key="3">
    <source>
        <dbReference type="EMBL" id="GLQ93174.1"/>
    </source>
</evidence>
<proteinExistence type="inferred from homology"/>
<dbReference type="InterPro" id="IPR008272">
    <property type="entry name" value="HB-CoA_thioesterase_AS"/>
</dbReference>
<name>A0ABQ5XPN7_9GAMM</name>
<evidence type="ECO:0000256" key="1">
    <source>
        <dbReference type="ARBA" id="ARBA00005953"/>
    </source>
</evidence>
<dbReference type="InterPro" id="IPR014166">
    <property type="entry name" value="Tol-Pal_acyl-CoA_thioesterase"/>
</dbReference>
<organism evidence="3 4">
    <name type="scientific">Dyella acidisoli</name>
    <dbReference type="NCBI Taxonomy" id="1867834"/>
    <lineage>
        <taxon>Bacteria</taxon>
        <taxon>Pseudomonadati</taxon>
        <taxon>Pseudomonadota</taxon>
        <taxon>Gammaproteobacteria</taxon>
        <taxon>Lysobacterales</taxon>
        <taxon>Rhodanobacteraceae</taxon>
        <taxon>Dyella</taxon>
    </lineage>
</organism>
<dbReference type="SUPFAM" id="SSF54637">
    <property type="entry name" value="Thioesterase/thiol ester dehydrase-isomerase"/>
    <property type="match status" value="1"/>
</dbReference>
<sequence length="139" mass="15981">MSDVKTFRWPVRVYWEDTDAGGVVYHASYLRFMERARTEWLRALGVDQMAFKQETGLAFMVHRMEIDFLKPALLDDELLVTVEVKERRSASILFAQTIVRADGTVLIQAQVRAACVDLKRMQPARIPEDIVGRIDRVPA</sequence>
<protein>
    <submittedName>
        <fullName evidence="3">Tol-pal system-associated acyl-CoA thioesterase</fullName>
    </submittedName>
</protein>
<dbReference type="RefSeq" id="WP_284320892.1">
    <property type="nucleotide sequence ID" value="NZ_BSOB01000017.1"/>
</dbReference>
<dbReference type="InterPro" id="IPR029069">
    <property type="entry name" value="HotDog_dom_sf"/>
</dbReference>
<dbReference type="Proteomes" id="UP001156670">
    <property type="component" value="Unassembled WGS sequence"/>
</dbReference>
<dbReference type="EMBL" id="BSOB01000017">
    <property type="protein sequence ID" value="GLQ93174.1"/>
    <property type="molecule type" value="Genomic_DNA"/>
</dbReference>
<accession>A0ABQ5XPN7</accession>
<dbReference type="NCBIfam" id="TIGR02799">
    <property type="entry name" value="thio_ybgC"/>
    <property type="match status" value="1"/>
</dbReference>
<dbReference type="Gene3D" id="3.10.129.10">
    <property type="entry name" value="Hotdog Thioesterase"/>
    <property type="match status" value="1"/>
</dbReference>
<dbReference type="Pfam" id="PF13279">
    <property type="entry name" value="4HBT_2"/>
    <property type="match status" value="1"/>
</dbReference>
<dbReference type="PANTHER" id="PTHR31793">
    <property type="entry name" value="4-HYDROXYBENZOYL-COA THIOESTERASE FAMILY MEMBER"/>
    <property type="match status" value="1"/>
</dbReference>